<feature type="domain" description="C-type lectin" evidence="2">
    <location>
        <begin position="316"/>
        <end position="431"/>
    </location>
</feature>
<organism evidence="3 4">
    <name type="scientific">Mytilus edulis</name>
    <name type="common">Blue mussel</name>
    <dbReference type="NCBI Taxonomy" id="6550"/>
    <lineage>
        <taxon>Eukaryota</taxon>
        <taxon>Metazoa</taxon>
        <taxon>Spiralia</taxon>
        <taxon>Lophotrochozoa</taxon>
        <taxon>Mollusca</taxon>
        <taxon>Bivalvia</taxon>
        <taxon>Autobranchia</taxon>
        <taxon>Pteriomorphia</taxon>
        <taxon>Mytilida</taxon>
        <taxon>Mytiloidea</taxon>
        <taxon>Mytilidae</taxon>
        <taxon>Mytilinae</taxon>
        <taxon>Mytilus</taxon>
    </lineage>
</organism>
<keyword evidence="4" id="KW-1185">Reference proteome</keyword>
<gene>
    <name evidence="3" type="ORF">MEDL_44211</name>
</gene>
<dbReference type="InterPro" id="IPR016186">
    <property type="entry name" value="C-type_lectin-like/link_sf"/>
</dbReference>
<comment type="caution">
    <text evidence="3">The sequence shown here is derived from an EMBL/GenBank/DDBJ whole genome shotgun (WGS) entry which is preliminary data.</text>
</comment>
<dbReference type="Proteomes" id="UP000683360">
    <property type="component" value="Unassembled WGS sequence"/>
</dbReference>
<evidence type="ECO:0000259" key="2">
    <source>
        <dbReference type="PROSITE" id="PS50041"/>
    </source>
</evidence>
<dbReference type="PROSITE" id="PS50041">
    <property type="entry name" value="C_TYPE_LECTIN_2"/>
    <property type="match status" value="2"/>
</dbReference>
<dbReference type="InterPro" id="IPR000477">
    <property type="entry name" value="RT_dom"/>
</dbReference>
<evidence type="ECO:0000256" key="1">
    <source>
        <dbReference type="ARBA" id="ARBA00023157"/>
    </source>
</evidence>
<dbReference type="InterPro" id="IPR016187">
    <property type="entry name" value="CTDL_fold"/>
</dbReference>
<dbReference type="OrthoDB" id="418245at2759"/>
<name>A0A8S3TRL6_MYTED</name>
<dbReference type="SMART" id="SM00034">
    <property type="entry name" value="CLECT"/>
    <property type="match status" value="2"/>
</dbReference>
<accession>A0A8S3TRL6</accession>
<dbReference type="InterPro" id="IPR050111">
    <property type="entry name" value="C-type_lectin/snaclec_domain"/>
</dbReference>
<feature type="domain" description="C-type lectin" evidence="2">
    <location>
        <begin position="444"/>
        <end position="570"/>
    </location>
</feature>
<dbReference type="InterPro" id="IPR018378">
    <property type="entry name" value="C-type_lectin_CS"/>
</dbReference>
<evidence type="ECO:0000313" key="3">
    <source>
        <dbReference type="EMBL" id="CAG2231418.1"/>
    </source>
</evidence>
<dbReference type="Pfam" id="PF00059">
    <property type="entry name" value="Lectin_C"/>
    <property type="match status" value="2"/>
</dbReference>
<sequence length="617" mass="70954">MLTRLSIPLLKAIYHFAFGIKTDIFQKMYNTVTEEYIFKQLQQLNPSKSTGLDGIPSRFLRDGSSILAKPITYIVNLSITSGIVPDEMKTARVCPIFKKNSRLDVGNYRPVSILIVVSKIVERSVYSQLEKYLVENDLLYNLQSGFRSAYSTETCLIHLLDHIKNETAKGLYTGMIMLDLQKAFDTVDHLILCNKLQKMGVKCTKWFESYLCNRQQKVSINGVAQLNVVKRDYFTTKDRRILPNITTIIQQKSRSLSACASFCSIHKACCVASYDRKTKQCILDKSCCPESEQSVDALMLKIRSDSLPCPNGWLKNENKCYYFSDELKTWTDAKIACEDDEGMLVEVDSKCENDFIKMSASVSRYWLGGTDQQKEGVWIWSHSQNVITFTDWYGGHPSNDMGNEHCLELWYDNGFIWNDYYCHKLLRFICEKVSLSCPNGWLKNENKCYYFNGELKTWKDAKIACEEDGGMLVEVDSQSENNFLKGSASESSMYSQCIKMQERYWLGGTDEQEEGVWIWSQSQNVITFTDWKEGEPNNYNGNEHCLSLLDAYGYAWNDGSCQNLMPFICEKDRLAEIPNCQVPLGNHKSMENYKSEYILLTTLGWLKTDFEVERLNV</sequence>
<protein>
    <recommendedName>
        <fullName evidence="2">C-type lectin domain-containing protein</fullName>
    </recommendedName>
</protein>
<reference evidence="3" key="1">
    <citation type="submission" date="2021-03" db="EMBL/GenBank/DDBJ databases">
        <authorList>
            <person name="Bekaert M."/>
        </authorList>
    </citation>
    <scope>NUCLEOTIDE SEQUENCE</scope>
</reference>
<dbReference type="PANTHER" id="PTHR22803">
    <property type="entry name" value="MANNOSE, PHOSPHOLIPASE, LECTIN RECEPTOR RELATED"/>
    <property type="match status" value="1"/>
</dbReference>
<dbReference type="SUPFAM" id="SSF56436">
    <property type="entry name" value="C-type lectin-like"/>
    <property type="match status" value="2"/>
</dbReference>
<dbReference type="InterPro" id="IPR001304">
    <property type="entry name" value="C-type_lectin-like"/>
</dbReference>
<dbReference type="AlphaFoldDB" id="A0A8S3TRL6"/>
<evidence type="ECO:0000313" key="4">
    <source>
        <dbReference type="Proteomes" id="UP000683360"/>
    </source>
</evidence>
<proteinExistence type="predicted"/>
<dbReference type="Pfam" id="PF00078">
    <property type="entry name" value="RVT_1"/>
    <property type="match status" value="1"/>
</dbReference>
<keyword evidence="1" id="KW-1015">Disulfide bond</keyword>
<dbReference type="Gene3D" id="3.10.100.10">
    <property type="entry name" value="Mannose-Binding Protein A, subunit A"/>
    <property type="match status" value="2"/>
</dbReference>
<dbReference type="EMBL" id="CAJPWZ010002144">
    <property type="protein sequence ID" value="CAG2231418.1"/>
    <property type="molecule type" value="Genomic_DNA"/>
</dbReference>
<dbReference type="CDD" id="cd00037">
    <property type="entry name" value="CLECT"/>
    <property type="match status" value="2"/>
</dbReference>
<dbReference type="PROSITE" id="PS00615">
    <property type="entry name" value="C_TYPE_LECTIN_1"/>
    <property type="match status" value="1"/>
</dbReference>